<protein>
    <recommendedName>
        <fullName evidence="2">Glycosyl transferase family 1 domain-containing protein</fullName>
    </recommendedName>
</protein>
<dbReference type="PANTHER" id="PTHR45947:SF3">
    <property type="entry name" value="SULFOQUINOVOSYL TRANSFERASE SQD2"/>
    <property type="match status" value="1"/>
</dbReference>
<dbReference type="InterPro" id="IPR001296">
    <property type="entry name" value="Glyco_trans_1"/>
</dbReference>
<comment type="caution">
    <text evidence="3">The sequence shown here is derived from an EMBL/GenBank/DDBJ whole genome shotgun (WGS) entry which is preliminary data.</text>
</comment>
<dbReference type="Gene3D" id="3.40.50.2000">
    <property type="entry name" value="Glycogen Phosphorylase B"/>
    <property type="match status" value="2"/>
</dbReference>
<accession>A0A5S3Z2K9</accession>
<dbReference type="SUPFAM" id="SSF53756">
    <property type="entry name" value="UDP-Glycosyltransferase/glycogen phosphorylase"/>
    <property type="match status" value="1"/>
</dbReference>
<dbReference type="RefSeq" id="WP_138548572.1">
    <property type="nucleotide sequence ID" value="NZ_PNCG01000014.1"/>
</dbReference>
<evidence type="ECO:0000259" key="2">
    <source>
        <dbReference type="Pfam" id="PF00534"/>
    </source>
</evidence>
<gene>
    <name evidence="3" type="ORF">CWC05_13730</name>
</gene>
<dbReference type="GO" id="GO:0016757">
    <property type="term" value="F:glycosyltransferase activity"/>
    <property type="evidence" value="ECO:0007669"/>
    <property type="project" value="InterPro"/>
</dbReference>
<name>A0A5S3Z2K9_9GAMM</name>
<keyword evidence="1" id="KW-1133">Transmembrane helix</keyword>
<sequence length="350" mass="38795">MSKSAQVFMLSHEQPPMLGGAGVVAHTVYTGLQTQGVNIKKSAAAVSFSPFIARVIGFFYAIYALCSDVIILNDLYYKKVWLTLFKGRCCKRCIIYLHGSEPEFLLNDSRYHRAFIRMCVSAKKVVAVSDYMQHKLLDCITDENDKAALANNIQVVRNGIDTNCFALQSAKDNTRPFTFITASRVVKEKGFSEVAHELAKLKQQGEQFQWHIAGDGPYLQELKEQVRTLGLTSQVQFLGRLSQAQLADAFNQADVFVLLSNLQESLGLVFMEASSCGCWSIGYNRYGAKEAILPGETGQLINAPSELADAVFNFRRDHDVTRATISAKAQTCFSSNATVAQLRDMILGTK</sequence>
<keyword evidence="1" id="KW-0472">Membrane</keyword>
<dbReference type="Pfam" id="PF00534">
    <property type="entry name" value="Glycos_transf_1"/>
    <property type="match status" value="1"/>
</dbReference>
<proteinExistence type="predicted"/>
<feature type="domain" description="Glycosyl transferase family 1" evidence="2">
    <location>
        <begin position="172"/>
        <end position="314"/>
    </location>
</feature>
<dbReference type="CDD" id="cd03801">
    <property type="entry name" value="GT4_PimA-like"/>
    <property type="match status" value="1"/>
</dbReference>
<keyword evidence="1" id="KW-0812">Transmembrane</keyword>
<evidence type="ECO:0000313" key="3">
    <source>
        <dbReference type="EMBL" id="TMP86462.1"/>
    </source>
</evidence>
<dbReference type="PANTHER" id="PTHR45947">
    <property type="entry name" value="SULFOQUINOVOSYL TRANSFERASE SQD2"/>
    <property type="match status" value="1"/>
</dbReference>
<reference evidence="3 4" key="1">
    <citation type="submission" date="2017-12" db="EMBL/GenBank/DDBJ databases">
        <authorList>
            <person name="Paulsen S."/>
            <person name="Gram L.K."/>
        </authorList>
    </citation>
    <scope>NUCLEOTIDE SEQUENCE [LARGE SCALE GENOMIC DNA]</scope>
    <source>
        <strain evidence="3 4">S2897</strain>
    </source>
</reference>
<evidence type="ECO:0000256" key="1">
    <source>
        <dbReference type="SAM" id="Phobius"/>
    </source>
</evidence>
<dbReference type="EMBL" id="PNCG01000014">
    <property type="protein sequence ID" value="TMP86462.1"/>
    <property type="molecule type" value="Genomic_DNA"/>
</dbReference>
<feature type="transmembrane region" description="Helical" evidence="1">
    <location>
        <begin position="51"/>
        <end position="72"/>
    </location>
</feature>
<dbReference type="AlphaFoldDB" id="A0A5S3Z2K9"/>
<organism evidence="3 4">
    <name type="scientific">Pseudoalteromonas ruthenica</name>
    <dbReference type="NCBI Taxonomy" id="151081"/>
    <lineage>
        <taxon>Bacteria</taxon>
        <taxon>Pseudomonadati</taxon>
        <taxon>Pseudomonadota</taxon>
        <taxon>Gammaproteobacteria</taxon>
        <taxon>Alteromonadales</taxon>
        <taxon>Pseudoalteromonadaceae</taxon>
        <taxon>Pseudoalteromonas</taxon>
    </lineage>
</organism>
<dbReference type="Proteomes" id="UP000305874">
    <property type="component" value="Unassembled WGS sequence"/>
</dbReference>
<dbReference type="InterPro" id="IPR050194">
    <property type="entry name" value="Glycosyltransferase_grp1"/>
</dbReference>
<evidence type="ECO:0000313" key="4">
    <source>
        <dbReference type="Proteomes" id="UP000305874"/>
    </source>
</evidence>
<reference evidence="4" key="2">
    <citation type="submission" date="2019-06" db="EMBL/GenBank/DDBJ databases">
        <title>Co-occurence of chitin degradation, pigmentation and bioactivity in marine Pseudoalteromonas.</title>
        <authorList>
            <person name="Sonnenschein E.C."/>
            <person name="Bech P.K."/>
        </authorList>
    </citation>
    <scope>NUCLEOTIDE SEQUENCE [LARGE SCALE GENOMIC DNA]</scope>
    <source>
        <strain evidence="4">S2897</strain>
    </source>
</reference>